<proteinExistence type="predicted"/>
<dbReference type="AlphaFoldDB" id="A0A0F3KK86"/>
<keyword evidence="3" id="KW-1185">Reference proteome</keyword>
<organism evidence="2 3">
    <name type="scientific">Luteibacter yeojuensis</name>
    <dbReference type="NCBI Taxonomy" id="345309"/>
    <lineage>
        <taxon>Bacteria</taxon>
        <taxon>Pseudomonadati</taxon>
        <taxon>Pseudomonadota</taxon>
        <taxon>Gammaproteobacteria</taxon>
        <taxon>Lysobacterales</taxon>
        <taxon>Rhodanobacteraceae</taxon>
        <taxon>Luteibacter</taxon>
    </lineage>
</organism>
<name>A0A0F3KK86_9GAMM</name>
<evidence type="ECO:0000259" key="1">
    <source>
        <dbReference type="Pfam" id="PF20335"/>
    </source>
</evidence>
<dbReference type="Pfam" id="PF20335">
    <property type="entry name" value="DUF6630"/>
    <property type="match status" value="1"/>
</dbReference>
<reference evidence="2 3" key="1">
    <citation type="submission" date="2015-03" db="EMBL/GenBank/DDBJ databases">
        <title>Draft genome sequence of Luteibacter yeojuensis strain SU11.</title>
        <authorList>
            <person name="Sulaiman J."/>
            <person name="Priya K."/>
            <person name="Chan K.-G."/>
        </authorList>
    </citation>
    <scope>NUCLEOTIDE SEQUENCE [LARGE SCALE GENOMIC DNA]</scope>
    <source>
        <strain evidence="2 3">SU11</strain>
    </source>
</reference>
<feature type="domain" description="DUF6630" evidence="1">
    <location>
        <begin position="100"/>
        <end position="183"/>
    </location>
</feature>
<comment type="caution">
    <text evidence="2">The sequence shown here is derived from an EMBL/GenBank/DDBJ whole genome shotgun (WGS) entry which is preliminary data.</text>
</comment>
<sequence>MFRSFVHKLFSRGATVPAYGVEGAIAQGPQPHGPSSGQPHLRAFIALVLSPLGPRSVALVTRHVVEGMRPGEGVVAALTRGFDDAVEEIPASVHLSLSHSDTAEVTWQVDRAMASLGSFARWDGPADERAALPAVLAEAGAWLHRKGFALLDIATGTDDCFAVVVPTAERKEAIAAATRAGMAMATRA</sequence>
<dbReference type="OrthoDB" id="9797217at2"/>
<dbReference type="EMBL" id="JZRB01000028">
    <property type="protein sequence ID" value="KJV31613.1"/>
    <property type="molecule type" value="Genomic_DNA"/>
</dbReference>
<protein>
    <recommendedName>
        <fullName evidence="1">DUF6630 domain-containing protein</fullName>
    </recommendedName>
</protein>
<dbReference type="InterPro" id="IPR046582">
    <property type="entry name" value="DUF6630"/>
</dbReference>
<dbReference type="Proteomes" id="UP000033651">
    <property type="component" value="Unassembled WGS sequence"/>
</dbReference>
<accession>A0A0F3KK86</accession>
<gene>
    <name evidence="2" type="ORF">VI08_13135</name>
</gene>
<evidence type="ECO:0000313" key="3">
    <source>
        <dbReference type="Proteomes" id="UP000033651"/>
    </source>
</evidence>
<dbReference type="RefSeq" id="WP_045830057.1">
    <property type="nucleotide sequence ID" value="NZ_JZRB01000028.1"/>
</dbReference>
<dbReference type="PATRIC" id="fig|345309.4.peg.1974"/>
<evidence type="ECO:0000313" key="2">
    <source>
        <dbReference type="EMBL" id="KJV31613.1"/>
    </source>
</evidence>